<organism evidence="1 2">
    <name type="scientific">Nocardia uniformis</name>
    <dbReference type="NCBI Taxonomy" id="53432"/>
    <lineage>
        <taxon>Bacteria</taxon>
        <taxon>Bacillati</taxon>
        <taxon>Actinomycetota</taxon>
        <taxon>Actinomycetes</taxon>
        <taxon>Mycobacteriales</taxon>
        <taxon>Nocardiaceae</taxon>
        <taxon>Nocardia</taxon>
    </lineage>
</organism>
<evidence type="ECO:0000313" key="1">
    <source>
        <dbReference type="EMBL" id="NNH75687.1"/>
    </source>
</evidence>
<comment type="caution">
    <text evidence="1">The sequence shown here is derived from an EMBL/GenBank/DDBJ whole genome shotgun (WGS) entry which is preliminary data.</text>
</comment>
<protein>
    <recommendedName>
        <fullName evidence="3">Cyclase</fullName>
    </recommendedName>
</protein>
<dbReference type="Proteomes" id="UP000586827">
    <property type="component" value="Unassembled WGS sequence"/>
</dbReference>
<dbReference type="RefSeq" id="WP_067529157.1">
    <property type="nucleotide sequence ID" value="NZ_JABELX010000026.1"/>
</dbReference>
<sequence>MTTTLHIDNTVRDFDTWKTVFDKFDRMRAEHKVLSYRVSRVREAPDRVFIDLDFATLPDAEAFRDTLRKVTASPQSQALLTSHAAHIVDVVDEQVPGATRTA</sequence>
<name>A0A849CGC5_9NOCA</name>
<reference evidence="1 2" key="1">
    <citation type="submission" date="2020-05" db="EMBL/GenBank/DDBJ databases">
        <title>MicrobeNet Type strains.</title>
        <authorList>
            <person name="Nicholson A.C."/>
        </authorList>
    </citation>
    <scope>NUCLEOTIDE SEQUENCE [LARGE SCALE GENOMIC DNA]</scope>
    <source>
        <strain evidence="1 2">JCM 3224</strain>
    </source>
</reference>
<keyword evidence="2" id="KW-1185">Reference proteome</keyword>
<gene>
    <name evidence="1" type="ORF">HLB23_38545</name>
</gene>
<evidence type="ECO:0000313" key="2">
    <source>
        <dbReference type="Proteomes" id="UP000586827"/>
    </source>
</evidence>
<proteinExistence type="predicted"/>
<dbReference type="AlphaFoldDB" id="A0A849CGC5"/>
<dbReference type="EMBL" id="JABELX010000026">
    <property type="protein sequence ID" value="NNH75687.1"/>
    <property type="molecule type" value="Genomic_DNA"/>
</dbReference>
<accession>A0A849CGC5</accession>
<evidence type="ECO:0008006" key="3">
    <source>
        <dbReference type="Google" id="ProtNLM"/>
    </source>
</evidence>